<comment type="caution">
    <text evidence="17">The sequence shown here is derived from an EMBL/GenBank/DDBJ whole genome shotgun (WGS) entry which is preliminary data.</text>
</comment>
<dbReference type="SUPFAM" id="SSF103190">
    <property type="entry name" value="Sensory domain-like"/>
    <property type="match status" value="1"/>
</dbReference>
<evidence type="ECO:0000256" key="3">
    <source>
        <dbReference type="ARBA" id="ARBA00012438"/>
    </source>
</evidence>
<dbReference type="InterPro" id="IPR005467">
    <property type="entry name" value="His_kinase_dom"/>
</dbReference>
<dbReference type="InterPro" id="IPR000014">
    <property type="entry name" value="PAS"/>
</dbReference>
<dbReference type="GO" id="GO:0005524">
    <property type="term" value="F:ATP binding"/>
    <property type="evidence" value="ECO:0007669"/>
    <property type="project" value="UniProtKB-KW"/>
</dbReference>
<evidence type="ECO:0000256" key="5">
    <source>
        <dbReference type="ARBA" id="ARBA00022553"/>
    </source>
</evidence>
<dbReference type="SUPFAM" id="SSF47384">
    <property type="entry name" value="Homodimeric domain of signal transducing histidine kinase"/>
    <property type="match status" value="1"/>
</dbReference>
<dbReference type="AlphaFoldDB" id="A0A1L8CP58"/>
<dbReference type="SMART" id="SM00387">
    <property type="entry name" value="HATPase_c"/>
    <property type="match status" value="1"/>
</dbReference>
<evidence type="ECO:0000256" key="13">
    <source>
        <dbReference type="SAM" id="Phobius"/>
    </source>
</evidence>
<evidence type="ECO:0000256" key="8">
    <source>
        <dbReference type="ARBA" id="ARBA00022741"/>
    </source>
</evidence>
<dbReference type="InterPro" id="IPR029151">
    <property type="entry name" value="Sensor-like_sf"/>
</dbReference>
<dbReference type="Pfam" id="PF14827">
    <property type="entry name" value="dCache_3"/>
    <property type="match status" value="1"/>
</dbReference>
<evidence type="ECO:0000256" key="10">
    <source>
        <dbReference type="ARBA" id="ARBA00022840"/>
    </source>
</evidence>
<dbReference type="CDD" id="cd00130">
    <property type="entry name" value="PAS"/>
    <property type="match status" value="1"/>
</dbReference>
<dbReference type="NCBIfam" id="TIGR00229">
    <property type="entry name" value="sensory_box"/>
    <property type="match status" value="1"/>
</dbReference>
<dbReference type="PRINTS" id="PR00344">
    <property type="entry name" value="BCTRLSENSOR"/>
</dbReference>
<dbReference type="SUPFAM" id="SSF55785">
    <property type="entry name" value="PYP-like sensor domain (PAS domain)"/>
    <property type="match status" value="1"/>
</dbReference>
<dbReference type="Gene3D" id="3.30.450.20">
    <property type="entry name" value="PAS domain"/>
    <property type="match status" value="2"/>
</dbReference>
<keyword evidence="9" id="KW-0418">Kinase</keyword>
<evidence type="ECO:0000256" key="4">
    <source>
        <dbReference type="ARBA" id="ARBA00022475"/>
    </source>
</evidence>
<proteinExistence type="predicted"/>
<keyword evidence="6" id="KW-0808">Transferase</keyword>
<dbReference type="GO" id="GO:0000155">
    <property type="term" value="F:phosphorelay sensor kinase activity"/>
    <property type="evidence" value="ECO:0007669"/>
    <property type="project" value="InterPro"/>
</dbReference>
<dbReference type="InterPro" id="IPR036890">
    <property type="entry name" value="HATPase_C_sf"/>
</dbReference>
<evidence type="ECO:0000256" key="1">
    <source>
        <dbReference type="ARBA" id="ARBA00000085"/>
    </source>
</evidence>
<feature type="transmembrane region" description="Helical" evidence="13">
    <location>
        <begin position="12"/>
        <end position="32"/>
    </location>
</feature>
<dbReference type="Gene3D" id="3.30.565.10">
    <property type="entry name" value="Histidine kinase-like ATPase, C-terminal domain"/>
    <property type="match status" value="1"/>
</dbReference>
<dbReference type="InterPro" id="IPR029150">
    <property type="entry name" value="dCache_3"/>
</dbReference>
<evidence type="ECO:0000256" key="6">
    <source>
        <dbReference type="ARBA" id="ARBA00022679"/>
    </source>
</evidence>
<dbReference type="Pfam" id="PF13426">
    <property type="entry name" value="PAS_9"/>
    <property type="match status" value="1"/>
</dbReference>
<keyword evidence="4" id="KW-1003">Cell membrane</keyword>
<dbReference type="InterPro" id="IPR001610">
    <property type="entry name" value="PAC"/>
</dbReference>
<evidence type="ECO:0000256" key="7">
    <source>
        <dbReference type="ARBA" id="ARBA00022692"/>
    </source>
</evidence>
<keyword evidence="5" id="KW-0597">Phosphoprotein</keyword>
<dbReference type="InterPro" id="IPR003594">
    <property type="entry name" value="HATPase_dom"/>
</dbReference>
<sequence length="724" mass="82133">MSEIQNHSILTKVLTATVVGFLVLVFAFHYSLRQQQEQQFQTHMKDSYSRLTSELESSINSHSDWMDTLLEQLRISGNTEQFSRAMRSGDREQLDVLSRKYFELLNVNNHVTHMYFLNQQRRVILRLHQPERFGDRIERYTTLKAEQSGHITSGIELGPLGTLSLRVVSPWFENGDRIGYVELGIELEDILTDIVQNNPFDVILTINKRELTKRNWQLGQQMLKRKGSWEQLDQSIVFFPFSGIANLAGSIAGEMDKPALSSKMVKIDGKCFGLKQQSFLDVSGKEIGQLILLMDVSEDHQESKSVLYWTMGLFLILVIGVALLLYLIINRTEKARDRAEARLRLASEAIAKTVDGIIITDDKGIILEVNGAFEKVTGFTRKEAVGNKPSMLQSGMHSEQFYRDMWASIVEHGQWQGRVVNRRKNGEEYPEHLSITAISDDQGVVKNYVGVFSDISEQESLQRQFFRAQRMESLATLVGGIAHEFNNMLAGMTGNLYLAMHETKDMPDTTEKLKTVDKLSFQAAEMIKQLLAFAEKGITRKESFSAQELLQGVLEHANLSVPENIKFSVSQPQETLMLMADKTQSQQVVLNLIKNAVDAVASTSHPEISVTCALYIADQAFHQKHEQVSGDRFLCISVTDNGCGIAQEDQEKIFEPFYSTKEVGEGTGLGLAMVKPFWWLTMTRWLLKQRGTFSPDSVIWCCLHLTVNRAWTCINSSTQILIWY</sequence>
<dbReference type="InterPro" id="IPR004358">
    <property type="entry name" value="Sig_transdc_His_kin-like_C"/>
</dbReference>
<name>A0A1L8CP58_9PROT</name>
<dbReference type="InterPro" id="IPR036097">
    <property type="entry name" value="HisK_dim/P_sf"/>
</dbReference>
<keyword evidence="18" id="KW-1185">Reference proteome</keyword>
<dbReference type="GO" id="GO:0005886">
    <property type="term" value="C:plasma membrane"/>
    <property type="evidence" value="ECO:0007669"/>
    <property type="project" value="UniProtKB-SubCell"/>
</dbReference>
<dbReference type="PANTHER" id="PTHR43065:SF46">
    <property type="entry name" value="C4-DICARBOXYLATE TRANSPORT SENSOR PROTEIN DCTB"/>
    <property type="match status" value="1"/>
</dbReference>
<keyword evidence="8" id="KW-0547">Nucleotide-binding</keyword>
<evidence type="ECO:0000259" key="16">
    <source>
        <dbReference type="PROSITE" id="PS50113"/>
    </source>
</evidence>
<protein>
    <recommendedName>
        <fullName evidence="3">histidine kinase</fullName>
        <ecNumber evidence="3">2.7.13.3</ecNumber>
    </recommendedName>
</protein>
<accession>A0A1L8CP58</accession>
<dbReference type="PROSITE" id="PS50113">
    <property type="entry name" value="PAC"/>
    <property type="match status" value="1"/>
</dbReference>
<gene>
    <name evidence="17" type="ORF">MMIC_P1679</name>
</gene>
<feature type="domain" description="PAC" evidence="16">
    <location>
        <begin position="413"/>
        <end position="467"/>
    </location>
</feature>
<evidence type="ECO:0000256" key="2">
    <source>
        <dbReference type="ARBA" id="ARBA00004651"/>
    </source>
</evidence>
<dbReference type="PROSITE" id="PS50109">
    <property type="entry name" value="HIS_KIN"/>
    <property type="match status" value="1"/>
</dbReference>
<feature type="transmembrane region" description="Helical" evidence="13">
    <location>
        <begin position="306"/>
        <end position="329"/>
    </location>
</feature>
<keyword evidence="12" id="KW-0902">Two-component regulatory system</keyword>
<comment type="subcellular location">
    <subcellularLocation>
        <location evidence="2">Cell membrane</location>
        <topology evidence="2">Multi-pass membrane protein</topology>
    </subcellularLocation>
</comment>
<dbReference type="InterPro" id="IPR000700">
    <property type="entry name" value="PAS-assoc_C"/>
</dbReference>
<keyword evidence="7 13" id="KW-0812">Transmembrane</keyword>
<dbReference type="EC" id="2.7.13.3" evidence="3"/>
<feature type="domain" description="Histidine kinase" evidence="14">
    <location>
        <begin position="480"/>
        <end position="675"/>
    </location>
</feature>
<evidence type="ECO:0000313" key="17">
    <source>
        <dbReference type="EMBL" id="GAV20706.1"/>
    </source>
</evidence>
<evidence type="ECO:0000256" key="9">
    <source>
        <dbReference type="ARBA" id="ARBA00022777"/>
    </source>
</evidence>
<feature type="domain" description="PAS" evidence="15">
    <location>
        <begin position="339"/>
        <end position="399"/>
    </location>
</feature>
<dbReference type="PANTHER" id="PTHR43065">
    <property type="entry name" value="SENSOR HISTIDINE KINASE"/>
    <property type="match status" value="1"/>
</dbReference>
<dbReference type="OrthoDB" id="45683at2"/>
<evidence type="ECO:0000259" key="15">
    <source>
        <dbReference type="PROSITE" id="PS50112"/>
    </source>
</evidence>
<keyword evidence="10" id="KW-0067">ATP-binding</keyword>
<dbReference type="Gene3D" id="1.10.287.130">
    <property type="match status" value="1"/>
</dbReference>
<keyword evidence="11 13" id="KW-1133">Transmembrane helix</keyword>
<dbReference type="Pfam" id="PF02518">
    <property type="entry name" value="HATPase_c"/>
    <property type="match status" value="1"/>
</dbReference>
<comment type="catalytic activity">
    <reaction evidence="1">
        <text>ATP + protein L-histidine = ADP + protein N-phospho-L-histidine.</text>
        <dbReference type="EC" id="2.7.13.3"/>
    </reaction>
</comment>
<dbReference type="EMBL" id="BDFD01000014">
    <property type="protein sequence ID" value="GAV20706.1"/>
    <property type="molecule type" value="Genomic_DNA"/>
</dbReference>
<evidence type="ECO:0000256" key="12">
    <source>
        <dbReference type="ARBA" id="ARBA00023012"/>
    </source>
</evidence>
<dbReference type="SUPFAM" id="SSF55874">
    <property type="entry name" value="ATPase domain of HSP90 chaperone/DNA topoisomerase II/histidine kinase"/>
    <property type="match status" value="1"/>
</dbReference>
<dbReference type="InterPro" id="IPR035965">
    <property type="entry name" value="PAS-like_dom_sf"/>
</dbReference>
<organism evidence="17 18">
    <name type="scientific">Mariprofundus micogutta</name>
    <dbReference type="NCBI Taxonomy" id="1921010"/>
    <lineage>
        <taxon>Bacteria</taxon>
        <taxon>Pseudomonadati</taxon>
        <taxon>Pseudomonadota</taxon>
        <taxon>Candidatius Mariprofundia</taxon>
        <taxon>Mariprofundales</taxon>
        <taxon>Mariprofundaceae</taxon>
        <taxon>Mariprofundus</taxon>
    </lineage>
</organism>
<dbReference type="RefSeq" id="WP_072660018.1">
    <property type="nucleotide sequence ID" value="NZ_BDFD01000014.1"/>
</dbReference>
<dbReference type="SMART" id="SM00086">
    <property type="entry name" value="PAC"/>
    <property type="match status" value="1"/>
</dbReference>
<dbReference type="STRING" id="1921010.MMIC_P1679"/>
<keyword evidence="13" id="KW-0472">Membrane</keyword>
<dbReference type="SMART" id="SM00091">
    <property type="entry name" value="PAS"/>
    <property type="match status" value="1"/>
</dbReference>
<evidence type="ECO:0000256" key="11">
    <source>
        <dbReference type="ARBA" id="ARBA00022989"/>
    </source>
</evidence>
<dbReference type="Proteomes" id="UP000231632">
    <property type="component" value="Unassembled WGS sequence"/>
</dbReference>
<evidence type="ECO:0000313" key="18">
    <source>
        <dbReference type="Proteomes" id="UP000231632"/>
    </source>
</evidence>
<dbReference type="PROSITE" id="PS50112">
    <property type="entry name" value="PAS"/>
    <property type="match status" value="1"/>
</dbReference>
<reference evidence="17 18" key="1">
    <citation type="journal article" date="2017" name="Arch. Microbiol.">
        <title>Mariprofundus micogutta sp. nov., a novel iron-oxidizing zetaproteobacterium isolated from a deep-sea hydrothermal field at the Bayonnaise knoll of the Izu-Ogasawara arc, and a description of Mariprofundales ord. nov. and Zetaproteobacteria classis nov.</title>
        <authorList>
            <person name="Makita H."/>
            <person name="Tanaka E."/>
            <person name="Mitsunobu S."/>
            <person name="Miyazaki M."/>
            <person name="Nunoura T."/>
            <person name="Uematsu K."/>
            <person name="Takaki Y."/>
            <person name="Nishi S."/>
            <person name="Shimamura S."/>
            <person name="Takai K."/>
        </authorList>
    </citation>
    <scope>NUCLEOTIDE SEQUENCE [LARGE SCALE GENOMIC DNA]</scope>
    <source>
        <strain evidence="17 18">ET2</strain>
    </source>
</reference>
<evidence type="ECO:0000259" key="14">
    <source>
        <dbReference type="PROSITE" id="PS50109"/>
    </source>
</evidence>